<accession>A0A847UEK8</accession>
<dbReference type="GO" id="GO:0003677">
    <property type="term" value="F:DNA binding"/>
    <property type="evidence" value="ECO:0007669"/>
    <property type="project" value="InterPro"/>
</dbReference>
<dbReference type="InterPro" id="IPR005104">
    <property type="entry name" value="WHTH_HrcA_DNA-bd"/>
</dbReference>
<dbReference type="Proteomes" id="UP000608662">
    <property type="component" value="Unassembled WGS sequence"/>
</dbReference>
<comment type="caution">
    <text evidence="2">The sequence shown here is derived from an EMBL/GenBank/DDBJ whole genome shotgun (WGS) entry which is preliminary data.</text>
</comment>
<dbReference type="InterPro" id="IPR036388">
    <property type="entry name" value="WH-like_DNA-bd_sf"/>
</dbReference>
<evidence type="ECO:0000313" key="3">
    <source>
        <dbReference type="Proteomes" id="UP000608662"/>
    </source>
</evidence>
<dbReference type="SUPFAM" id="SSF46785">
    <property type="entry name" value="Winged helix' DNA-binding domain"/>
    <property type="match status" value="1"/>
</dbReference>
<feature type="domain" description="Winged helix-turn-helix transcription repressor HrcA DNA-binding" evidence="1">
    <location>
        <begin position="7"/>
        <end position="82"/>
    </location>
</feature>
<protein>
    <submittedName>
        <fullName evidence="2">HTH domain-containing protein</fullName>
    </submittedName>
</protein>
<evidence type="ECO:0000259" key="1">
    <source>
        <dbReference type="Pfam" id="PF03444"/>
    </source>
</evidence>
<dbReference type="InterPro" id="IPR036390">
    <property type="entry name" value="WH_DNA-bd_sf"/>
</dbReference>
<proteinExistence type="predicted"/>
<dbReference type="OrthoDB" id="64432at2157"/>
<organism evidence="2 3">
    <name type="scientific">Halomicrobium mukohataei</name>
    <dbReference type="NCBI Taxonomy" id="57705"/>
    <lineage>
        <taxon>Archaea</taxon>
        <taxon>Methanobacteriati</taxon>
        <taxon>Methanobacteriota</taxon>
        <taxon>Stenosarchaea group</taxon>
        <taxon>Halobacteria</taxon>
        <taxon>Halobacteriales</taxon>
        <taxon>Haloarculaceae</taxon>
        <taxon>Halomicrobium</taxon>
    </lineage>
</organism>
<dbReference type="AlphaFoldDB" id="A0A847UEK8"/>
<evidence type="ECO:0000313" key="2">
    <source>
        <dbReference type="EMBL" id="NLV09501.1"/>
    </source>
</evidence>
<dbReference type="GeneID" id="94362700"/>
<dbReference type="Gene3D" id="1.10.10.10">
    <property type="entry name" value="Winged helix-like DNA-binding domain superfamily/Winged helix DNA-binding domain"/>
    <property type="match status" value="1"/>
</dbReference>
<sequence>MNTNDIDLSPTQTQLVTTLINEHETADGPVTSGQVAEVLDRSSGTVQNQLTTLQSIGLVESVQGPTGGYEPTPAAFAAIGREPMDDAETVTVSQAFDRIDATVEEIDLTNVHHPTECTAHVSVQGTLDSIEVGDPVVVGPTPSADLVVAGEVTAVSETADELVLDVRRMDAPVTEE</sequence>
<name>A0A847UEK8_9EURY</name>
<reference evidence="2" key="1">
    <citation type="submission" date="2019-12" db="EMBL/GenBank/DDBJ databases">
        <title>Whole-genome sequence of Halomicrobium mukohataei pws1.</title>
        <authorList>
            <person name="Verma D.K."/>
            <person name="Gopal K."/>
            <person name="Prasad E.S."/>
        </authorList>
    </citation>
    <scope>NUCLEOTIDE SEQUENCE</scope>
    <source>
        <strain evidence="2">Pws1</strain>
    </source>
</reference>
<dbReference type="GO" id="GO:0006355">
    <property type="term" value="P:regulation of DNA-templated transcription"/>
    <property type="evidence" value="ECO:0007669"/>
    <property type="project" value="InterPro"/>
</dbReference>
<gene>
    <name evidence="2" type="ORF">GOC74_06125</name>
</gene>
<dbReference type="EMBL" id="WOYG01000001">
    <property type="protein sequence ID" value="NLV09501.1"/>
    <property type="molecule type" value="Genomic_DNA"/>
</dbReference>
<dbReference type="Pfam" id="PF03444">
    <property type="entry name" value="WHD_HrcA"/>
    <property type="match status" value="1"/>
</dbReference>
<dbReference type="RefSeq" id="WP_170093355.1">
    <property type="nucleotide sequence ID" value="NZ_WOYG01000001.1"/>
</dbReference>